<reference evidence="1" key="1">
    <citation type="submission" date="2020-04" db="EMBL/GenBank/DDBJ databases">
        <authorList>
            <person name="Alioto T."/>
            <person name="Alioto T."/>
            <person name="Gomez Garrido J."/>
        </authorList>
    </citation>
    <scope>NUCLEOTIDE SEQUENCE</scope>
    <source>
        <strain evidence="1">A484AB</strain>
    </source>
</reference>
<proteinExistence type="predicted"/>
<dbReference type="PANTHER" id="PTHR47352:SF1">
    <property type="entry name" value="CLASS I PEPTIDE CHAIN RELEASE FACTOR"/>
    <property type="match status" value="1"/>
</dbReference>
<sequence>MSAHWIPCWIRQKLVQEESSRINKGGELVVQSSRFRNQQKNLMDGVQKVREILENVSIIPNETSDDKKAKITELIKSDHERRLKEKKLRSQRKQERSRNE</sequence>
<accession>A0A6S7HE95</accession>
<evidence type="ECO:0000313" key="1">
    <source>
        <dbReference type="EMBL" id="CAB4002589.1"/>
    </source>
</evidence>
<dbReference type="PANTHER" id="PTHR47352">
    <property type="entry name" value="CLASS I PEPTIDE CHAIN RELEASE FACTOR"/>
    <property type="match status" value="1"/>
</dbReference>
<comment type="caution">
    <text evidence="1">The sequence shown here is derived from an EMBL/GenBank/DDBJ whole genome shotgun (WGS) entry which is preliminary data.</text>
</comment>
<protein>
    <submittedName>
        <fullName evidence="1">Uncharacterized protein</fullName>
    </submittedName>
</protein>
<dbReference type="Proteomes" id="UP001152795">
    <property type="component" value="Unassembled WGS sequence"/>
</dbReference>
<gene>
    <name evidence="1" type="ORF">PACLA_8A024713</name>
</gene>
<name>A0A6S7HE95_PARCT</name>
<evidence type="ECO:0000313" key="2">
    <source>
        <dbReference type="Proteomes" id="UP001152795"/>
    </source>
</evidence>
<dbReference type="EMBL" id="CACRXK020004394">
    <property type="protein sequence ID" value="CAB4002589.1"/>
    <property type="molecule type" value="Genomic_DNA"/>
</dbReference>
<dbReference type="Gene3D" id="3.30.160.20">
    <property type="match status" value="1"/>
</dbReference>
<dbReference type="OrthoDB" id="270639at2759"/>
<dbReference type="SUPFAM" id="SSF110916">
    <property type="entry name" value="Peptidyl-tRNA hydrolase domain-like"/>
    <property type="match status" value="1"/>
</dbReference>
<organism evidence="1 2">
    <name type="scientific">Paramuricea clavata</name>
    <name type="common">Red gorgonian</name>
    <name type="synonym">Violescent sea-whip</name>
    <dbReference type="NCBI Taxonomy" id="317549"/>
    <lineage>
        <taxon>Eukaryota</taxon>
        <taxon>Metazoa</taxon>
        <taxon>Cnidaria</taxon>
        <taxon>Anthozoa</taxon>
        <taxon>Octocorallia</taxon>
        <taxon>Malacalcyonacea</taxon>
        <taxon>Plexauridae</taxon>
        <taxon>Paramuricea</taxon>
    </lineage>
</organism>
<keyword evidence="2" id="KW-1185">Reference proteome</keyword>
<dbReference type="AlphaFoldDB" id="A0A6S7HE95"/>